<dbReference type="SUPFAM" id="SSF102114">
    <property type="entry name" value="Radical SAM enzymes"/>
    <property type="match status" value="1"/>
</dbReference>
<comment type="cofactor">
    <cofactor evidence="1">
        <name>Zn(2+)</name>
        <dbReference type="ChEBI" id="CHEBI:29105"/>
    </cofactor>
</comment>
<evidence type="ECO:0000256" key="4">
    <source>
        <dbReference type="ARBA" id="ARBA00022833"/>
    </source>
</evidence>
<dbReference type="PROSITE" id="PS51186">
    <property type="entry name" value="GNAT"/>
    <property type="match status" value="1"/>
</dbReference>
<dbReference type="PANTHER" id="PTHR37418">
    <property type="entry name" value="3-KETO-5-AMINOHEXANOATE CLEAVAGE ENZYME-RELATED"/>
    <property type="match status" value="1"/>
</dbReference>
<accession>A0ABT7QX33</accession>
<proteinExistence type="predicted"/>
<keyword evidence="6" id="KW-0012">Acyltransferase</keyword>
<dbReference type="Pfam" id="PF05853">
    <property type="entry name" value="BKACE"/>
    <property type="match status" value="1"/>
</dbReference>
<keyword evidence="3" id="KW-0479">Metal-binding</keyword>
<evidence type="ECO:0000256" key="1">
    <source>
        <dbReference type="ARBA" id="ARBA00001947"/>
    </source>
</evidence>
<dbReference type="EC" id="2.3.1.-" evidence="6"/>
<dbReference type="PANTHER" id="PTHR37418:SF2">
    <property type="entry name" value="3-KETO-5-AMINOHEXANOATE CLEAVAGE ENZYME"/>
    <property type="match status" value="1"/>
</dbReference>
<dbReference type="InterPro" id="IPR013785">
    <property type="entry name" value="Aldolase_TIM"/>
</dbReference>
<evidence type="ECO:0000256" key="3">
    <source>
        <dbReference type="ARBA" id="ARBA00022723"/>
    </source>
</evidence>
<comment type="caution">
    <text evidence="6">The sequence shown here is derived from an EMBL/GenBank/DDBJ whole genome shotgun (WGS) entry which is preliminary data.</text>
</comment>
<keyword evidence="2 6" id="KW-0808">Transferase</keyword>
<evidence type="ECO:0000256" key="2">
    <source>
        <dbReference type="ARBA" id="ARBA00022679"/>
    </source>
</evidence>
<dbReference type="EMBL" id="JAQIBD010000001">
    <property type="protein sequence ID" value="MDM5271397.1"/>
    <property type="molecule type" value="Genomic_DNA"/>
</dbReference>
<dbReference type="SUPFAM" id="SSF55729">
    <property type="entry name" value="Acyl-CoA N-acyltransferases (Nat)"/>
    <property type="match status" value="1"/>
</dbReference>
<sequence>MNFTIENAHPNDFEQILAVLKPWNMHHVPSVEMEMIDFDTFFVAKMEGDIVGVSGYKILDETNGKTTLLAVYPEFQGSGVGKALQDKRLEAMHQKGMKTVTTNADRPDIILWYKKHYGYKEVGKLKKLASFGSDDKDSWITLQMDLNAYMLQKAYEEERKIQYIEDNDPFPLSPFPPLIINVCLTGMIPTKRTTRYVPVSVDEIVEDAIKVYDAGARIVHLHARDAEGKPAYHARYYEEMITAIRKERPGLICCATTSGRNFKGIEQRSEVLYLTGKAKPDMASLTLGSLNFITGPSINSLDMVQGLAMIMKEKGIKPELEVFDMGMINAAKYLERHKIIEGKKYFNLLLGNINTAPATIGDLSYMINALPDDSVWAAAGLGGFQLPMNTTAMAAGGHVRVGLEDSIYYDYHRTKLATNVELVERTVRIAKELQREVATPEQVRSMLEI</sequence>
<feature type="domain" description="N-acetyltransferase" evidence="5">
    <location>
        <begin position="3"/>
        <end position="149"/>
    </location>
</feature>
<dbReference type="InterPro" id="IPR058240">
    <property type="entry name" value="rSAM_sf"/>
</dbReference>
<dbReference type="Pfam" id="PF13508">
    <property type="entry name" value="Acetyltransf_7"/>
    <property type="match status" value="1"/>
</dbReference>
<dbReference type="InterPro" id="IPR008567">
    <property type="entry name" value="BKACE"/>
</dbReference>
<keyword evidence="4" id="KW-0862">Zinc</keyword>
<dbReference type="Gene3D" id="3.40.630.30">
    <property type="match status" value="1"/>
</dbReference>
<evidence type="ECO:0000259" key="5">
    <source>
        <dbReference type="PROSITE" id="PS51186"/>
    </source>
</evidence>
<dbReference type="RefSeq" id="WP_289412818.1">
    <property type="nucleotide sequence ID" value="NZ_JAQIBD010000001.1"/>
</dbReference>
<dbReference type="Gene3D" id="3.20.20.70">
    <property type="entry name" value="Aldolase class I"/>
    <property type="match status" value="1"/>
</dbReference>
<dbReference type="CDD" id="cd04301">
    <property type="entry name" value="NAT_SF"/>
    <property type="match status" value="1"/>
</dbReference>
<protein>
    <submittedName>
        <fullName evidence="6">GNAT family N-acetyltransferase</fullName>
        <ecNumber evidence="6">2.3.1.-</ecNumber>
    </submittedName>
</protein>
<organism evidence="6 7">
    <name type="scientific">Sulfurovum zhangzhouensis</name>
    <dbReference type="NCBI Taxonomy" id="3019067"/>
    <lineage>
        <taxon>Bacteria</taxon>
        <taxon>Pseudomonadati</taxon>
        <taxon>Campylobacterota</taxon>
        <taxon>Epsilonproteobacteria</taxon>
        <taxon>Campylobacterales</taxon>
        <taxon>Sulfurovaceae</taxon>
        <taxon>Sulfurovum</taxon>
    </lineage>
</organism>
<dbReference type="InterPro" id="IPR016181">
    <property type="entry name" value="Acyl_CoA_acyltransferase"/>
</dbReference>
<evidence type="ECO:0000313" key="7">
    <source>
        <dbReference type="Proteomes" id="UP001169069"/>
    </source>
</evidence>
<keyword evidence="7" id="KW-1185">Reference proteome</keyword>
<dbReference type="GO" id="GO:0016746">
    <property type="term" value="F:acyltransferase activity"/>
    <property type="evidence" value="ECO:0007669"/>
    <property type="project" value="UniProtKB-KW"/>
</dbReference>
<evidence type="ECO:0000313" key="6">
    <source>
        <dbReference type="EMBL" id="MDM5271397.1"/>
    </source>
</evidence>
<dbReference type="Proteomes" id="UP001169069">
    <property type="component" value="Unassembled WGS sequence"/>
</dbReference>
<name>A0ABT7QX33_9BACT</name>
<gene>
    <name evidence="6" type="ORF">PGH07_04340</name>
</gene>
<dbReference type="InterPro" id="IPR000182">
    <property type="entry name" value="GNAT_dom"/>
</dbReference>
<reference evidence="6" key="1">
    <citation type="submission" date="2023-01" db="EMBL/GenBank/DDBJ databases">
        <title>Sulfurovum sp. zt1-1 genome assembly.</title>
        <authorList>
            <person name="Wang J."/>
        </authorList>
    </citation>
    <scope>NUCLEOTIDE SEQUENCE</scope>
    <source>
        <strain evidence="6">Zt1-1</strain>
    </source>
</reference>